<dbReference type="GO" id="GO:0005737">
    <property type="term" value="C:cytoplasm"/>
    <property type="evidence" value="ECO:0007669"/>
    <property type="project" value="UniProtKB-ARBA"/>
</dbReference>
<dbReference type="AlphaFoldDB" id="E7G5P9"/>
<dbReference type="PANTHER" id="PTHR43763:SF6">
    <property type="entry name" value="XAA-PRO AMINOPEPTIDASE 1"/>
    <property type="match status" value="1"/>
</dbReference>
<gene>
    <name evidence="7" type="ORF">HMPREF9488_00087</name>
</gene>
<dbReference type="InterPro" id="IPR036005">
    <property type="entry name" value="Creatinase/aminopeptidase-like"/>
</dbReference>
<evidence type="ECO:0000256" key="2">
    <source>
        <dbReference type="ARBA" id="ARBA00022723"/>
    </source>
</evidence>
<keyword evidence="2" id="KW-0479">Metal-binding</keyword>
<dbReference type="GO" id="GO:0070006">
    <property type="term" value="F:metalloaminopeptidase activity"/>
    <property type="evidence" value="ECO:0007669"/>
    <property type="project" value="InterPro"/>
</dbReference>
<dbReference type="InterPro" id="IPR000587">
    <property type="entry name" value="Creatinase_N"/>
</dbReference>
<comment type="caution">
    <text evidence="7">The sequence shown here is derived from an EMBL/GenBank/DDBJ whole genome shotgun (WGS) entry which is preliminary data.</text>
</comment>
<dbReference type="FunFam" id="3.90.230.10:FF:000009">
    <property type="entry name" value="xaa-Pro aminopeptidase 2"/>
    <property type="match status" value="1"/>
</dbReference>
<dbReference type="EMBL" id="ADKX01000001">
    <property type="protein sequence ID" value="EFW06550.1"/>
    <property type="molecule type" value="Genomic_DNA"/>
</dbReference>
<organism evidence="7 8">
    <name type="scientific">Coprobacillus cateniformis</name>
    <dbReference type="NCBI Taxonomy" id="100884"/>
    <lineage>
        <taxon>Bacteria</taxon>
        <taxon>Bacillati</taxon>
        <taxon>Bacillota</taxon>
        <taxon>Erysipelotrichia</taxon>
        <taxon>Erysipelotrichales</taxon>
        <taxon>Coprobacillaceae</taxon>
        <taxon>Coprobacillus</taxon>
    </lineage>
</organism>
<dbReference type="Proteomes" id="UP000003157">
    <property type="component" value="Unassembled WGS sequence"/>
</dbReference>
<dbReference type="InterPro" id="IPR032416">
    <property type="entry name" value="Peptidase_M24_C"/>
</dbReference>
<evidence type="ECO:0000313" key="8">
    <source>
        <dbReference type="Proteomes" id="UP000003157"/>
    </source>
</evidence>
<comment type="similarity">
    <text evidence="1">Belongs to the peptidase M24B family.</text>
</comment>
<dbReference type="eggNOG" id="COG0006">
    <property type="taxonomic scope" value="Bacteria"/>
</dbReference>
<dbReference type="Gene3D" id="3.40.350.10">
    <property type="entry name" value="Creatinase/prolidase N-terminal domain"/>
    <property type="match status" value="2"/>
</dbReference>
<evidence type="ECO:0000256" key="3">
    <source>
        <dbReference type="ARBA" id="ARBA00022801"/>
    </source>
</evidence>
<dbReference type="HOGENOM" id="CLU_011781_2_4_9"/>
<keyword evidence="3" id="KW-0378">Hydrolase</keyword>
<dbReference type="CDD" id="cd01085">
    <property type="entry name" value="APP"/>
    <property type="match status" value="1"/>
</dbReference>
<evidence type="ECO:0000259" key="6">
    <source>
        <dbReference type="Pfam" id="PF16188"/>
    </source>
</evidence>
<dbReference type="Gene3D" id="3.90.230.10">
    <property type="entry name" value="Creatinase/methionine aminopeptidase superfamily"/>
    <property type="match status" value="1"/>
</dbReference>
<dbReference type="Pfam" id="PF01321">
    <property type="entry name" value="Creatinase_N"/>
    <property type="match status" value="1"/>
</dbReference>
<feature type="domain" description="Peptidase M24" evidence="4">
    <location>
        <begin position="302"/>
        <end position="518"/>
    </location>
</feature>
<reference evidence="7 8" key="1">
    <citation type="submission" date="2010-12" db="EMBL/GenBank/DDBJ databases">
        <title>The Genome Sequence of Coprobacillus sp. strain 29_1.</title>
        <authorList>
            <consortium name="The Broad Institute Genome Sequencing Platform"/>
            <person name="Earl A."/>
            <person name="Ward D."/>
            <person name="Feldgarden M."/>
            <person name="Gevers D."/>
            <person name="Daigneault M."/>
            <person name="Sibley C.D."/>
            <person name="White A."/>
            <person name="Strauss J."/>
            <person name="Allen-Vercoe E."/>
            <person name="Young S.K."/>
            <person name="Zeng Q."/>
            <person name="Gargeya S."/>
            <person name="Fitzgerald M."/>
            <person name="Haas B."/>
            <person name="Abouelleil A."/>
            <person name="Alvarado L."/>
            <person name="Arachchi H.M."/>
            <person name="Berlin A."/>
            <person name="Brown A."/>
            <person name="Chapman S.B."/>
            <person name="Chen Z."/>
            <person name="Dunbar C."/>
            <person name="Freedman E."/>
            <person name="Gearin G."/>
            <person name="Gellesch M."/>
            <person name="Goldberg J."/>
            <person name="Griggs A."/>
            <person name="Gujja S."/>
            <person name="Heilman E."/>
            <person name="Heiman D."/>
            <person name="Howarth C."/>
            <person name="Larson L."/>
            <person name="Lui A."/>
            <person name="MacDonald P.J.P."/>
            <person name="Mehta T."/>
            <person name="Montmayeur A."/>
            <person name="Murphy C."/>
            <person name="Neiman D."/>
            <person name="Pearson M."/>
            <person name="Priest M."/>
            <person name="Roberts A."/>
            <person name="Saif S."/>
            <person name="Shea T."/>
            <person name="Shenoy N."/>
            <person name="Sisk P."/>
            <person name="Stolte C."/>
            <person name="Sykes S."/>
            <person name="White J."/>
            <person name="Yandava C."/>
            <person name="Nusbaum C."/>
            <person name="Birren B."/>
        </authorList>
    </citation>
    <scope>NUCLEOTIDE SEQUENCE [LARGE SCALE GENOMIC DNA]</scope>
    <source>
        <strain evidence="7 8">29_1</strain>
    </source>
</reference>
<name>E7G5P9_9FIRM</name>
<dbReference type="PANTHER" id="PTHR43763">
    <property type="entry name" value="XAA-PRO AMINOPEPTIDASE 1"/>
    <property type="match status" value="1"/>
</dbReference>
<dbReference type="Pfam" id="PF16188">
    <property type="entry name" value="Peptidase_M24_C"/>
    <property type="match status" value="1"/>
</dbReference>
<dbReference type="Pfam" id="PF16189">
    <property type="entry name" value="Creatinase_N_2"/>
    <property type="match status" value="1"/>
</dbReference>
<feature type="domain" description="Peptidase M24 C-terminal" evidence="6">
    <location>
        <begin position="528"/>
        <end position="588"/>
    </location>
</feature>
<evidence type="ECO:0000256" key="1">
    <source>
        <dbReference type="ARBA" id="ARBA00008766"/>
    </source>
</evidence>
<proteinExistence type="inferred from homology"/>
<protein>
    <submittedName>
        <fullName evidence="7">Peptidase</fullName>
    </submittedName>
</protein>
<dbReference type="InterPro" id="IPR029149">
    <property type="entry name" value="Creatin/AminoP/Spt16_N"/>
</dbReference>
<evidence type="ECO:0000259" key="4">
    <source>
        <dbReference type="Pfam" id="PF00557"/>
    </source>
</evidence>
<dbReference type="SUPFAM" id="SSF55920">
    <property type="entry name" value="Creatinase/aminopeptidase"/>
    <property type="match status" value="1"/>
</dbReference>
<dbReference type="SUPFAM" id="SSF53092">
    <property type="entry name" value="Creatinase/prolidase N-terminal domain"/>
    <property type="match status" value="1"/>
</dbReference>
<dbReference type="GO" id="GO:0046872">
    <property type="term" value="F:metal ion binding"/>
    <property type="evidence" value="ECO:0007669"/>
    <property type="project" value="UniProtKB-KW"/>
</dbReference>
<evidence type="ECO:0000259" key="5">
    <source>
        <dbReference type="Pfam" id="PF01321"/>
    </source>
</evidence>
<dbReference type="InterPro" id="IPR050422">
    <property type="entry name" value="X-Pro_aminopeptidase_P"/>
</dbReference>
<sequence length="588" mass="67309">MIKMIKEFQKLLKEKNLSYYIVPTDDDHQSETVGDHFQSRAYLSGFTGSAGILLVKQDAAYLWTDGRYFIQAAKQLEEGITLMKMSQKGVPTLLEFLSQDVQPHDIIAFDGQTMNAQFVLDLEEVLEDVEHDIECIDLLDEFWTQRPAMSCQKAYIYDLKYNGLSAHEKIEIIQEYMKENNCTSHIVTPLDDIAWIFNLRGGDIPCSPTALAFALITLDQSYLYLQKEAYDQSMVDAYLQEQVIIKDYYQIYQDVMKLEGSVLLNTQQINYELFNLISCDIVNGMNPSQAFKAIKNDVEIENTKNAHIKDGVAMTKFMYWLKKNYGKIPMDEISISDKVAELRQQQDLFVDLSFTTICAFNKNAALMHYHATQEDHSKVEGNGFLLIDSGGQYLDGTTDITRTYALGHISPIQKKHFTMVLQGMLALQNAHFLYGATGISLDILARTPMWEEDIDYQCGTGHGVGHFLNVHEGPQGIRPRPRLQGEECKLEAGMIVTDEPGIYLEGQYGIRIENELLCVDGVENEYGQFMHFDVLTVAPIDLDAIDVEILTYKEKKWLNDYHQQVYNKVSPFLSEEEKIWLKEYTKEI</sequence>
<feature type="domain" description="Creatinase N-terminal" evidence="5">
    <location>
        <begin position="5"/>
        <end position="141"/>
    </location>
</feature>
<keyword evidence="8" id="KW-1185">Reference proteome</keyword>
<accession>E7G5P9</accession>
<dbReference type="STRING" id="100884.GCA_000269565_01612"/>
<dbReference type="Pfam" id="PF00557">
    <property type="entry name" value="Peptidase_M24"/>
    <property type="match status" value="1"/>
</dbReference>
<evidence type="ECO:0000313" key="7">
    <source>
        <dbReference type="EMBL" id="EFW06550.1"/>
    </source>
</evidence>
<dbReference type="InterPro" id="IPR033740">
    <property type="entry name" value="Pept_M24B"/>
</dbReference>
<dbReference type="InterPro" id="IPR000994">
    <property type="entry name" value="Pept_M24"/>
</dbReference>